<protein>
    <submittedName>
        <fullName evidence="1">Methylase</fullName>
    </submittedName>
</protein>
<dbReference type="EMBL" id="LSLI01000032">
    <property type="protein sequence ID" value="KXS32372.1"/>
    <property type="molecule type" value="Genomic_DNA"/>
</dbReference>
<accession>A0A139BTT4</accession>
<evidence type="ECO:0000313" key="1">
    <source>
        <dbReference type="EMBL" id="KXS32372.1"/>
    </source>
</evidence>
<dbReference type="InterPro" id="IPR029063">
    <property type="entry name" value="SAM-dependent_MTases_sf"/>
</dbReference>
<name>A0A139BTT4_9PROT</name>
<gene>
    <name evidence="1" type="ORF">AWT59_1520</name>
</gene>
<dbReference type="GO" id="GO:0032259">
    <property type="term" value="P:methylation"/>
    <property type="evidence" value="ECO:0007669"/>
    <property type="project" value="UniProtKB-KW"/>
</dbReference>
<dbReference type="GO" id="GO:0008168">
    <property type="term" value="F:methyltransferase activity"/>
    <property type="evidence" value="ECO:0007669"/>
    <property type="project" value="UniProtKB-KW"/>
</dbReference>
<proteinExistence type="predicted"/>
<comment type="caution">
    <text evidence="1">The sequence shown here is derived from an EMBL/GenBank/DDBJ whole genome shotgun (WGS) entry which is preliminary data.</text>
</comment>
<dbReference type="Pfam" id="PF06080">
    <property type="entry name" value="DUF938"/>
    <property type="match status" value="1"/>
</dbReference>
<dbReference type="Proteomes" id="UP000070578">
    <property type="component" value="Unassembled WGS sequence"/>
</dbReference>
<organism evidence="1 2">
    <name type="scientific">Candidatus Gallionella acididurans</name>
    <dbReference type="NCBI Taxonomy" id="1796491"/>
    <lineage>
        <taxon>Bacteria</taxon>
        <taxon>Pseudomonadati</taxon>
        <taxon>Pseudomonadota</taxon>
        <taxon>Betaproteobacteria</taxon>
        <taxon>Nitrosomonadales</taxon>
        <taxon>Gallionellaceae</taxon>
        <taxon>Gallionella</taxon>
    </lineage>
</organism>
<keyword evidence="1" id="KW-0808">Transferase</keyword>
<dbReference type="InterPro" id="IPR010342">
    <property type="entry name" value="DUF938"/>
</dbReference>
<evidence type="ECO:0000313" key="2">
    <source>
        <dbReference type="Proteomes" id="UP000070578"/>
    </source>
</evidence>
<reference evidence="1 2" key="2">
    <citation type="submission" date="2016-03" db="EMBL/GenBank/DDBJ databases">
        <title>New uncultured bacterium of the family Gallionellaceae from acid mine drainage: description and reconstruction of genome based on metagenomic analysis of microbial community.</title>
        <authorList>
            <person name="Kadnikov V."/>
            <person name="Ivasenko D."/>
            <person name="Beletsky A."/>
            <person name="Mardanov A."/>
            <person name="Danilova E."/>
            <person name="Pimenov N."/>
            <person name="Karnachuk O."/>
            <person name="Ravin N."/>
        </authorList>
    </citation>
    <scope>NUCLEOTIDE SEQUENCE [LARGE SCALE GENOMIC DNA]</scope>
    <source>
        <strain evidence="1">ShG14-8</strain>
    </source>
</reference>
<keyword evidence="1" id="KW-0489">Methyltransferase</keyword>
<dbReference type="PANTHER" id="PTHR20974">
    <property type="entry name" value="UPF0585 PROTEIN CG18661"/>
    <property type="match status" value="1"/>
</dbReference>
<dbReference type="AlphaFoldDB" id="A0A139BTT4"/>
<sequence length="234" mass="26078">MIFSAGEFMMKYSASAYSIRLLQWGYKIREYFMKPHSESCEKNKAPILAVLKEVFAGHRQVLEIASGTGQHAVHFARELPHLIWQPSELAQNLAGIQAWLDEAQLPNVLAPLALDVNDECWTVPPVDAIFNANTVHIISWPEVESLFAHIARVIAPGGCVCFYGPYNYAGNFTSESNAHFDAWLKSRDPNSGVRDFEAVNRLAASHGLELLHDIAMPSNNRMLVWNAQACPSRG</sequence>
<dbReference type="Gene3D" id="3.40.50.150">
    <property type="entry name" value="Vaccinia Virus protein VP39"/>
    <property type="match status" value="1"/>
</dbReference>
<dbReference type="PANTHER" id="PTHR20974:SF0">
    <property type="entry name" value="UPF0585 PROTEIN CG18661"/>
    <property type="match status" value="1"/>
</dbReference>
<dbReference type="SUPFAM" id="SSF53335">
    <property type="entry name" value="S-adenosyl-L-methionine-dependent methyltransferases"/>
    <property type="match status" value="1"/>
</dbReference>
<reference evidence="1 2" key="1">
    <citation type="submission" date="2016-02" db="EMBL/GenBank/DDBJ databases">
        <authorList>
            <person name="Wen L."/>
            <person name="He K."/>
            <person name="Yang H."/>
        </authorList>
    </citation>
    <scope>NUCLEOTIDE SEQUENCE [LARGE SCALE GENOMIC DNA]</scope>
    <source>
        <strain evidence="1">ShG14-8</strain>
    </source>
</reference>